<dbReference type="CDD" id="cd12148">
    <property type="entry name" value="fungal_TF_MHR"/>
    <property type="match status" value="1"/>
</dbReference>
<dbReference type="Gene3D" id="4.10.240.10">
    <property type="entry name" value="Zn(2)-C6 fungal-type DNA-binding domain"/>
    <property type="match status" value="1"/>
</dbReference>
<dbReference type="Pfam" id="PF04082">
    <property type="entry name" value="Fungal_trans"/>
    <property type="match status" value="1"/>
</dbReference>
<dbReference type="PROSITE" id="PS00463">
    <property type="entry name" value="ZN2_CY6_FUNGAL_1"/>
    <property type="match status" value="1"/>
</dbReference>
<comment type="caution">
    <text evidence="6">The sequence shown here is derived from an EMBL/GenBank/DDBJ whole genome shotgun (WGS) entry which is preliminary data.</text>
</comment>
<dbReference type="CDD" id="cd00067">
    <property type="entry name" value="GAL4"/>
    <property type="match status" value="1"/>
</dbReference>
<dbReference type="PANTHER" id="PTHR31001">
    <property type="entry name" value="UNCHARACTERIZED TRANSCRIPTIONAL REGULATORY PROTEIN"/>
    <property type="match status" value="1"/>
</dbReference>
<reference evidence="6" key="1">
    <citation type="submission" date="2020-05" db="EMBL/GenBank/DDBJ databases">
        <title>Mycena genomes resolve the evolution of fungal bioluminescence.</title>
        <authorList>
            <person name="Tsai I.J."/>
        </authorList>
    </citation>
    <scope>NUCLEOTIDE SEQUENCE</scope>
    <source>
        <strain evidence="6">CCC161011</strain>
    </source>
</reference>
<dbReference type="SMART" id="SM00906">
    <property type="entry name" value="Fungal_trans"/>
    <property type="match status" value="1"/>
</dbReference>
<evidence type="ECO:0000313" key="6">
    <source>
        <dbReference type="EMBL" id="KAF7357869.1"/>
    </source>
</evidence>
<name>A0A8H6YF71_9AGAR</name>
<feature type="compositionally biased region" description="Low complexity" evidence="4">
    <location>
        <begin position="108"/>
        <end position="122"/>
    </location>
</feature>
<feature type="region of interest" description="Disordered" evidence="4">
    <location>
        <begin position="650"/>
        <end position="674"/>
    </location>
</feature>
<dbReference type="SUPFAM" id="SSF57701">
    <property type="entry name" value="Zn2/Cys6 DNA-binding domain"/>
    <property type="match status" value="1"/>
</dbReference>
<proteinExistence type="predicted"/>
<dbReference type="PROSITE" id="PS50048">
    <property type="entry name" value="ZN2_CY6_FUNGAL_2"/>
    <property type="match status" value="1"/>
</dbReference>
<feature type="region of interest" description="Disordered" evidence="4">
    <location>
        <begin position="97"/>
        <end position="126"/>
    </location>
</feature>
<protein>
    <submittedName>
        <fullName evidence="6">Zn(2)-C6 fungal-type domain-containing protein</fullName>
    </submittedName>
</protein>
<evidence type="ECO:0000256" key="3">
    <source>
        <dbReference type="ARBA" id="ARBA00023242"/>
    </source>
</evidence>
<feature type="region of interest" description="Disordered" evidence="4">
    <location>
        <begin position="1"/>
        <end position="27"/>
    </location>
</feature>
<dbReference type="InterPro" id="IPR007219">
    <property type="entry name" value="XnlR_reg_dom"/>
</dbReference>
<feature type="domain" description="Zn(2)-C6 fungal-type" evidence="5">
    <location>
        <begin position="28"/>
        <end position="57"/>
    </location>
</feature>
<dbReference type="InterPro" id="IPR050613">
    <property type="entry name" value="Sec_Metabolite_Reg"/>
</dbReference>
<dbReference type="InterPro" id="IPR036864">
    <property type="entry name" value="Zn2-C6_fun-type_DNA-bd_sf"/>
</dbReference>
<dbReference type="InterPro" id="IPR001138">
    <property type="entry name" value="Zn2Cys6_DnaBD"/>
</dbReference>
<dbReference type="Pfam" id="PF00172">
    <property type="entry name" value="Zn_clus"/>
    <property type="match status" value="1"/>
</dbReference>
<gene>
    <name evidence="6" type="ORF">MVEN_00833100</name>
</gene>
<evidence type="ECO:0000256" key="1">
    <source>
        <dbReference type="ARBA" id="ARBA00004123"/>
    </source>
</evidence>
<keyword evidence="7" id="KW-1185">Reference proteome</keyword>
<evidence type="ECO:0000313" key="7">
    <source>
        <dbReference type="Proteomes" id="UP000620124"/>
    </source>
</evidence>
<keyword evidence="3" id="KW-0539">Nucleus</keyword>
<evidence type="ECO:0000256" key="2">
    <source>
        <dbReference type="ARBA" id="ARBA00022723"/>
    </source>
</evidence>
<organism evidence="6 7">
    <name type="scientific">Mycena venus</name>
    <dbReference type="NCBI Taxonomy" id="2733690"/>
    <lineage>
        <taxon>Eukaryota</taxon>
        <taxon>Fungi</taxon>
        <taxon>Dikarya</taxon>
        <taxon>Basidiomycota</taxon>
        <taxon>Agaricomycotina</taxon>
        <taxon>Agaricomycetes</taxon>
        <taxon>Agaricomycetidae</taxon>
        <taxon>Agaricales</taxon>
        <taxon>Marasmiineae</taxon>
        <taxon>Mycenaceae</taxon>
        <taxon>Mycena</taxon>
    </lineage>
</organism>
<sequence>MDTPSHNDILKEELEPASGPARSGRKTSCEECHRLKLKCDKKVPCGSCKRRGCESICPKGTLRSTGRGKRSVLSDVPHLTAKISEMGDRIRQLEQAVAGTREPASHHPLLSTSTRPPSESTPAQTGEALGSFSVNEDGDAVYFGPTAGTEALFSMEGASDNQSPEQRFSFTAITESFPFSSDQISWDADQALEQLFAHLPLEVRAWSLCEIYYRNGCWTGMPVMQCEAVDLLTLIYHPNTGSQHQTSPTPQQMAVLYLVFALGSLVDLDLPPYHSEADHYFDLACAAMSIKPLFEKPTVTTVQVLTLVASYYAHGGRRFSMDGAWNTISLASNISQRLGLHRESFGLKLPPKLSNRCRALFWETYSIETIYGLSVGRPTGTFLSNISCPYPPDEPEDAQPFVKIFPGYRHARWAYTKDVTAPIMEAFLTTSKPSYEAVLAMDQRIRQYMHSSPFESFPVLKNEPPSVFIQRHLIPHFSRIMLMYIHSGSFIEAVRDDSINPLSSPYSASFLAGYRNASEIIKADIRNFTTHPMLFTRWWAIWKSLFNAAIIVGTVATRYPSSKTAPHAIVELFTAVDLIEKGAASSGRARSGLAILRRLRNKAIETYSQYSGHSLTPPPTADPETEEELKIFAGYTRIVANKVLHRGLRLVPTPPESERSHSSPPTQWGSEEEVQRGFDPSIIQYFDSATPFVNVVPLPEPHGVPSYEDAGFFFTNSYPPNSVPDVFSGSDSQHTQIVPPEIHWAFPEIT</sequence>
<dbReference type="GO" id="GO:0006351">
    <property type="term" value="P:DNA-templated transcription"/>
    <property type="evidence" value="ECO:0007669"/>
    <property type="project" value="InterPro"/>
</dbReference>
<dbReference type="GO" id="GO:0008270">
    <property type="term" value="F:zinc ion binding"/>
    <property type="evidence" value="ECO:0007669"/>
    <property type="project" value="InterPro"/>
</dbReference>
<evidence type="ECO:0000259" key="5">
    <source>
        <dbReference type="PROSITE" id="PS50048"/>
    </source>
</evidence>
<evidence type="ECO:0000256" key="4">
    <source>
        <dbReference type="SAM" id="MobiDB-lite"/>
    </source>
</evidence>
<comment type="subcellular location">
    <subcellularLocation>
        <location evidence="1">Nucleus</location>
    </subcellularLocation>
</comment>
<dbReference type="AlphaFoldDB" id="A0A8H6YF71"/>
<dbReference type="EMBL" id="JACAZI010000006">
    <property type="protein sequence ID" value="KAF7357869.1"/>
    <property type="molecule type" value="Genomic_DNA"/>
</dbReference>
<dbReference type="OrthoDB" id="424974at2759"/>
<accession>A0A8H6YF71</accession>
<dbReference type="GO" id="GO:0000981">
    <property type="term" value="F:DNA-binding transcription factor activity, RNA polymerase II-specific"/>
    <property type="evidence" value="ECO:0007669"/>
    <property type="project" value="InterPro"/>
</dbReference>
<dbReference type="GO" id="GO:0003677">
    <property type="term" value="F:DNA binding"/>
    <property type="evidence" value="ECO:0007669"/>
    <property type="project" value="InterPro"/>
</dbReference>
<dbReference type="PANTHER" id="PTHR31001:SF56">
    <property type="entry name" value="ZN(2)-C6 FUNGAL-TYPE DOMAIN-CONTAINING PROTEIN"/>
    <property type="match status" value="1"/>
</dbReference>
<keyword evidence="2" id="KW-0479">Metal-binding</keyword>
<dbReference type="Proteomes" id="UP000620124">
    <property type="component" value="Unassembled WGS sequence"/>
</dbReference>
<dbReference type="SMART" id="SM00066">
    <property type="entry name" value="GAL4"/>
    <property type="match status" value="1"/>
</dbReference>
<dbReference type="GO" id="GO:0005634">
    <property type="term" value="C:nucleus"/>
    <property type="evidence" value="ECO:0007669"/>
    <property type="project" value="UniProtKB-SubCell"/>
</dbReference>